<evidence type="ECO:0000256" key="1">
    <source>
        <dbReference type="SAM" id="Phobius"/>
    </source>
</evidence>
<evidence type="ECO:0000313" key="3">
    <source>
        <dbReference type="Proteomes" id="UP000199671"/>
    </source>
</evidence>
<sequence>MPDEGTEAAAIVEHINELRTVFRRRTRINERFIYLLLAATYLLAFGGQYALQQAFPSIGGTGWMVAVVGPVSLLTIFTHSFKQYDGIHGEAVRRPTFFGIAWLIGLALTLSITAAAGAQFQVNGVEHIAYATSCILMGAIYFLSGACLGGRRETILGLWLIAVGVVSMLLGMPLMLLTIGGLSAAGFLACALAAGSPAQRGSPIAPQARGRRH</sequence>
<keyword evidence="1" id="KW-0812">Transmembrane</keyword>
<dbReference type="OrthoDB" id="9925441at2"/>
<feature type="transmembrane region" description="Helical" evidence="1">
    <location>
        <begin position="128"/>
        <end position="148"/>
    </location>
</feature>
<evidence type="ECO:0000313" key="2">
    <source>
        <dbReference type="EMBL" id="SDM88162.1"/>
    </source>
</evidence>
<proteinExistence type="predicted"/>
<name>A0A1G9WUF1_9ACTO</name>
<dbReference type="Proteomes" id="UP000199671">
    <property type="component" value="Unassembled WGS sequence"/>
</dbReference>
<dbReference type="AlphaFoldDB" id="A0A1G9WUF1"/>
<protein>
    <submittedName>
        <fullName evidence="2">Uncharacterized protein</fullName>
    </submittedName>
</protein>
<gene>
    <name evidence="2" type="ORF">SAMN04487766_10854</name>
</gene>
<reference evidence="2 3" key="1">
    <citation type="submission" date="2016-10" db="EMBL/GenBank/DDBJ databases">
        <authorList>
            <person name="de Groot N.N."/>
        </authorList>
    </citation>
    <scope>NUCLEOTIDE SEQUENCE [LARGE SCALE GENOMIC DNA]</scope>
    <source>
        <strain evidence="2 3">KPR-7B</strain>
    </source>
</reference>
<feature type="transmembrane region" description="Helical" evidence="1">
    <location>
        <begin position="32"/>
        <end position="51"/>
    </location>
</feature>
<feature type="transmembrane region" description="Helical" evidence="1">
    <location>
        <begin position="57"/>
        <end position="77"/>
    </location>
</feature>
<organism evidence="2 3">
    <name type="scientific">Actinomyces ruminicola</name>
    <dbReference type="NCBI Taxonomy" id="332524"/>
    <lineage>
        <taxon>Bacteria</taxon>
        <taxon>Bacillati</taxon>
        <taxon>Actinomycetota</taxon>
        <taxon>Actinomycetes</taxon>
        <taxon>Actinomycetales</taxon>
        <taxon>Actinomycetaceae</taxon>
        <taxon>Actinomyces</taxon>
    </lineage>
</organism>
<dbReference type="RefSeq" id="WP_092610631.1">
    <property type="nucleotide sequence ID" value="NZ_FNHU01000008.1"/>
</dbReference>
<keyword evidence="1" id="KW-0472">Membrane</keyword>
<keyword evidence="1" id="KW-1133">Transmembrane helix</keyword>
<accession>A0A1G9WUF1</accession>
<feature type="transmembrane region" description="Helical" evidence="1">
    <location>
        <begin position="97"/>
        <end position="116"/>
    </location>
</feature>
<dbReference type="EMBL" id="FNHU01000008">
    <property type="protein sequence ID" value="SDM88162.1"/>
    <property type="molecule type" value="Genomic_DNA"/>
</dbReference>
<feature type="transmembrane region" description="Helical" evidence="1">
    <location>
        <begin position="155"/>
        <end position="171"/>
    </location>
</feature>